<feature type="modified residue" description="4-aspartylphosphate" evidence="5">
    <location>
        <position position="52"/>
    </location>
</feature>
<protein>
    <submittedName>
        <fullName evidence="8">Response regulator</fullName>
    </submittedName>
</protein>
<dbReference type="PROSITE" id="PS50110">
    <property type="entry name" value="RESPONSE_REGULATORY"/>
    <property type="match status" value="1"/>
</dbReference>
<evidence type="ECO:0000256" key="3">
    <source>
        <dbReference type="ARBA" id="ARBA00023125"/>
    </source>
</evidence>
<dbReference type="GO" id="GO:0000156">
    <property type="term" value="F:phosphorelay response regulator activity"/>
    <property type="evidence" value="ECO:0007669"/>
    <property type="project" value="TreeGrafter"/>
</dbReference>
<dbReference type="PANTHER" id="PTHR48111">
    <property type="entry name" value="REGULATOR OF RPOS"/>
    <property type="match status" value="1"/>
</dbReference>
<dbReference type="GO" id="GO:0005829">
    <property type="term" value="C:cytosol"/>
    <property type="evidence" value="ECO:0007669"/>
    <property type="project" value="TreeGrafter"/>
</dbReference>
<keyword evidence="3" id="KW-0238">DNA-binding</keyword>
<evidence type="ECO:0000259" key="7">
    <source>
        <dbReference type="PROSITE" id="PS50110"/>
    </source>
</evidence>
<dbReference type="Pfam" id="PF00072">
    <property type="entry name" value="Response_reg"/>
    <property type="match status" value="1"/>
</dbReference>
<accession>A0A9X5E972</accession>
<evidence type="ECO:0000256" key="6">
    <source>
        <dbReference type="SAM" id="Coils"/>
    </source>
</evidence>
<dbReference type="EMBL" id="JTJC03000007">
    <property type="protein sequence ID" value="NHC37238.1"/>
    <property type="molecule type" value="Genomic_DNA"/>
</dbReference>
<dbReference type="InterPro" id="IPR039420">
    <property type="entry name" value="WalR-like"/>
</dbReference>
<evidence type="ECO:0000256" key="5">
    <source>
        <dbReference type="PROSITE-ProRule" id="PRU00169"/>
    </source>
</evidence>
<feature type="domain" description="Response regulatory" evidence="7">
    <location>
        <begin position="3"/>
        <end position="119"/>
    </location>
</feature>
<dbReference type="SUPFAM" id="SSF52172">
    <property type="entry name" value="CheY-like"/>
    <property type="match status" value="1"/>
</dbReference>
<keyword evidence="2" id="KW-0805">Transcription regulation</keyword>
<dbReference type="GO" id="GO:0032993">
    <property type="term" value="C:protein-DNA complex"/>
    <property type="evidence" value="ECO:0007669"/>
    <property type="project" value="TreeGrafter"/>
</dbReference>
<comment type="caution">
    <text evidence="8">The sequence shown here is derived from an EMBL/GenBank/DDBJ whole genome shotgun (WGS) entry which is preliminary data.</text>
</comment>
<keyword evidence="4" id="KW-0804">Transcription</keyword>
<reference evidence="8 9" key="1">
    <citation type="journal article" date="2015" name="Genome Announc.">
        <title>Draft Genome Sequence of the Terrestrial Cyanobacterium Scytonema millei VB511283, Isolated from Eastern India.</title>
        <authorList>
            <person name="Sen D."/>
            <person name="Chandrababunaidu M.M."/>
            <person name="Singh D."/>
            <person name="Sanghi N."/>
            <person name="Ghorai A."/>
            <person name="Mishra G.P."/>
            <person name="Madduluri M."/>
            <person name="Adhikary S.P."/>
            <person name="Tripathy S."/>
        </authorList>
    </citation>
    <scope>NUCLEOTIDE SEQUENCE [LARGE SCALE GENOMIC DNA]</scope>
    <source>
        <strain evidence="8 9">VB511283</strain>
    </source>
</reference>
<feature type="coiled-coil region" evidence="6">
    <location>
        <begin position="119"/>
        <end position="163"/>
    </location>
</feature>
<keyword evidence="1 5" id="KW-0597">Phosphoprotein</keyword>
<sequence>MAKILVIEDEPDVRNNLVELLESEDFDVASSENGLMGALWAQQYLPDLIICDVMMPEIDGYEVLAALREEATTATIPFVFLTAMADKANVRQGMELGADDYLTKPFTREELLGAVTTRLAKQQAIAQQYQAEYKRAEALKQRVQELQQYIETKDEVLQQLQQNLSSTVPKLNIAINILKNIAPGAQRDRCLAIIQTACAEEISMLSQLPYSKIFTEELSELLRQCQITNEET</sequence>
<keyword evidence="9" id="KW-1185">Reference proteome</keyword>
<dbReference type="RefSeq" id="WP_039716177.1">
    <property type="nucleotide sequence ID" value="NZ_JTJC03000007.1"/>
</dbReference>
<dbReference type="OrthoDB" id="508510at2"/>
<dbReference type="InterPro" id="IPR011006">
    <property type="entry name" value="CheY-like_superfamily"/>
</dbReference>
<dbReference type="GO" id="GO:0006355">
    <property type="term" value="P:regulation of DNA-templated transcription"/>
    <property type="evidence" value="ECO:0007669"/>
    <property type="project" value="TreeGrafter"/>
</dbReference>
<evidence type="ECO:0000313" key="8">
    <source>
        <dbReference type="EMBL" id="NHC37238.1"/>
    </source>
</evidence>
<proteinExistence type="predicted"/>
<dbReference type="AlphaFoldDB" id="A0A9X5E972"/>
<evidence type="ECO:0000256" key="1">
    <source>
        <dbReference type="ARBA" id="ARBA00022553"/>
    </source>
</evidence>
<organism evidence="8 9">
    <name type="scientific">Scytonema millei VB511283</name>
    <dbReference type="NCBI Taxonomy" id="1245923"/>
    <lineage>
        <taxon>Bacteria</taxon>
        <taxon>Bacillati</taxon>
        <taxon>Cyanobacteriota</taxon>
        <taxon>Cyanophyceae</taxon>
        <taxon>Nostocales</taxon>
        <taxon>Scytonemataceae</taxon>
        <taxon>Scytonema</taxon>
    </lineage>
</organism>
<name>A0A9X5E972_9CYAN</name>
<evidence type="ECO:0000313" key="9">
    <source>
        <dbReference type="Proteomes" id="UP000031532"/>
    </source>
</evidence>
<dbReference type="PANTHER" id="PTHR48111:SF4">
    <property type="entry name" value="DNA-BINDING DUAL TRANSCRIPTIONAL REGULATOR OMPR"/>
    <property type="match status" value="1"/>
</dbReference>
<dbReference type="CDD" id="cd17574">
    <property type="entry name" value="REC_OmpR"/>
    <property type="match status" value="1"/>
</dbReference>
<dbReference type="InterPro" id="IPR001789">
    <property type="entry name" value="Sig_transdc_resp-reg_receiver"/>
</dbReference>
<dbReference type="GO" id="GO:0000976">
    <property type="term" value="F:transcription cis-regulatory region binding"/>
    <property type="evidence" value="ECO:0007669"/>
    <property type="project" value="TreeGrafter"/>
</dbReference>
<evidence type="ECO:0000256" key="4">
    <source>
        <dbReference type="ARBA" id="ARBA00023163"/>
    </source>
</evidence>
<keyword evidence="6" id="KW-0175">Coiled coil</keyword>
<gene>
    <name evidence="8" type="ORF">QH73_0021800</name>
</gene>
<dbReference type="Proteomes" id="UP000031532">
    <property type="component" value="Unassembled WGS sequence"/>
</dbReference>
<dbReference type="SMART" id="SM00448">
    <property type="entry name" value="REC"/>
    <property type="match status" value="1"/>
</dbReference>
<dbReference type="Gene3D" id="3.40.50.2300">
    <property type="match status" value="1"/>
</dbReference>
<evidence type="ECO:0000256" key="2">
    <source>
        <dbReference type="ARBA" id="ARBA00023015"/>
    </source>
</evidence>